<dbReference type="InterPro" id="IPR027417">
    <property type="entry name" value="P-loop_NTPase"/>
</dbReference>
<dbReference type="Proteomes" id="UP000219068">
    <property type="component" value="Unassembled WGS sequence"/>
</dbReference>
<dbReference type="EMBL" id="OBMM01000005">
    <property type="protein sequence ID" value="SOC26912.1"/>
    <property type="molecule type" value="Genomic_DNA"/>
</dbReference>
<dbReference type="InterPro" id="IPR041679">
    <property type="entry name" value="DNA2/NAM7-like_C"/>
</dbReference>
<dbReference type="PANTHER" id="PTHR43788">
    <property type="entry name" value="DNA2/NAM7 HELICASE FAMILY MEMBER"/>
    <property type="match status" value="1"/>
</dbReference>
<evidence type="ECO:0000259" key="6">
    <source>
        <dbReference type="Pfam" id="PF13087"/>
    </source>
</evidence>
<dbReference type="InterPro" id="IPR050534">
    <property type="entry name" value="Coronavir_polyprotein_1ab"/>
</dbReference>
<sequence length="1175" mass="132156">MNVETPLSSDEFEEVTLPELIDFSSLENPARPSEPDTVSSVLKSWIALEVLSPTLPFEKPKELTDRKPHDVFPLNNGPLPWEGKVDKCSQRQHCRRDECAQAADDEFSNGCVDNVVFFEIVLGSIPLAPATRQIIDVYGPSASDAKLNIGSKKSVIATAVVNEHGHIVDVGVSSFAWGLPMALDHKLGVLSEWTSAEENIKLKLKEIFRGSNEEGDEKPVTRKVIKAAFEWMLDQCSLRDRGLNIQEPSFCLRRNFKKGESVSSNSSILNSFFITDLELLLRKVDKGEELPKGVNDFLGLSPTPENPKDLLRDHEAIRKAVHPDYMPHCKWPGFPLVLLQQAAVNIAQHELRGKDGLMAVNGPPGTGKSTLLRDIVAERIYERACAMVKFGDPSAAFGVTGVKITYGSSDSSSDGAQKSGATEVFGLDKSLMGHEVVVASSNNKAVENISMELPDLSAVNGSDVRYFKSVSDWLYNEPPIPVKKRNSRNMRKWMTTIVENGYQGLERNTWGLIAAPLGKSANRRKFLDKVYFDRELSLRAYFKALFELDGGYLTDETTPTIAHIEGLQPYPMRKAAWKEACATFKSLQNDIIGEINLIKKAANAHSELNETRERISEIDAEIIEQNQLLKVNPAEDIVYTNRLKELEDRLSDLVDELSACERARPGMIAMFFMTKPARTWKAEFHRILNAKAATEKKIRDVQREIREREERQLEASQKSERLKAERDELILASRRLLNNISVYKEKYGTSFVDEEFFEQGHDRYNRISPWAYEELNERRHKLFKAALDVHRCFILMAPRQMRACMSAFQAISSGYPVDAELKPFVKDIWSSIFLIVPVISTTFAAAPRMFKDVDPNTLGWLLIDEAGQACPQHAVGSIMRFKRTMVVGDPLQIEPVVILPEKVSLALCNNFRVTFERWFAPKVSAQVLADRCSRYQAKFETEIGSRMVGIPLLVHRRCREPMFSISNAIAYDDKMVHAEPAEKQTLFRQTWGPSTWFDVKGSSEDKWSKAEGLALVDLLIRLAEAPTPQSEPDLYIIASFRKVADELRDLLDAAEKKHSLMTNIGIKNTTQFLSKRVGTIHTVQGGEADSVVMVLGAPDDSEGGAREWAFGKTPNMLNVAVSRAKQDFYVIGSYNAWSSVAYAPQLGSRLLREAFVSRHQEMRLSMFEKISMFDK</sequence>
<dbReference type="SUPFAM" id="SSF52540">
    <property type="entry name" value="P-loop containing nucleoside triphosphate hydrolases"/>
    <property type="match status" value="1"/>
</dbReference>
<evidence type="ECO:0000256" key="2">
    <source>
        <dbReference type="ARBA" id="ARBA00022801"/>
    </source>
</evidence>
<dbReference type="PANTHER" id="PTHR43788:SF8">
    <property type="entry name" value="DNA-BINDING PROTEIN SMUBP-2"/>
    <property type="match status" value="1"/>
</dbReference>
<feature type="domain" description="DNA2/NAM7 helicase-like C-terminal" evidence="6">
    <location>
        <begin position="954"/>
        <end position="1133"/>
    </location>
</feature>
<dbReference type="RefSeq" id="WP_097052788.1">
    <property type="nucleotide sequence ID" value="NZ_OBMM01000005.1"/>
</dbReference>
<gene>
    <name evidence="7" type="ORF">SAMN05428964_105231</name>
</gene>
<feature type="coiled-coil region" evidence="5">
    <location>
        <begin position="691"/>
        <end position="739"/>
    </location>
</feature>
<organism evidence="7 8">
    <name type="scientific">Thalassospira xiamenensis</name>
    <dbReference type="NCBI Taxonomy" id="220697"/>
    <lineage>
        <taxon>Bacteria</taxon>
        <taxon>Pseudomonadati</taxon>
        <taxon>Pseudomonadota</taxon>
        <taxon>Alphaproteobacteria</taxon>
        <taxon>Rhodospirillales</taxon>
        <taxon>Thalassospiraceae</taxon>
        <taxon>Thalassospira</taxon>
    </lineage>
</organism>
<evidence type="ECO:0000313" key="8">
    <source>
        <dbReference type="Proteomes" id="UP000219068"/>
    </source>
</evidence>
<evidence type="ECO:0000256" key="5">
    <source>
        <dbReference type="SAM" id="Coils"/>
    </source>
</evidence>
<keyword evidence="5" id="KW-0175">Coiled coil</keyword>
<keyword evidence="4" id="KW-0067">ATP-binding</keyword>
<keyword evidence="2" id="KW-0378">Hydrolase</keyword>
<evidence type="ECO:0000256" key="1">
    <source>
        <dbReference type="ARBA" id="ARBA00022741"/>
    </source>
</evidence>
<evidence type="ECO:0000256" key="4">
    <source>
        <dbReference type="ARBA" id="ARBA00022840"/>
    </source>
</evidence>
<keyword evidence="1" id="KW-0547">Nucleotide-binding</keyword>
<dbReference type="GO" id="GO:0016787">
    <property type="term" value="F:hydrolase activity"/>
    <property type="evidence" value="ECO:0007669"/>
    <property type="project" value="UniProtKB-KW"/>
</dbReference>
<dbReference type="AlphaFoldDB" id="A0A285TT61"/>
<dbReference type="Pfam" id="PF13087">
    <property type="entry name" value="AAA_12"/>
    <property type="match status" value="1"/>
</dbReference>
<dbReference type="GO" id="GO:0005524">
    <property type="term" value="F:ATP binding"/>
    <property type="evidence" value="ECO:0007669"/>
    <property type="project" value="UniProtKB-KW"/>
</dbReference>
<evidence type="ECO:0000313" key="7">
    <source>
        <dbReference type="EMBL" id="SOC26912.1"/>
    </source>
</evidence>
<keyword evidence="3" id="KW-0347">Helicase</keyword>
<dbReference type="GO" id="GO:0043139">
    <property type="term" value="F:5'-3' DNA helicase activity"/>
    <property type="evidence" value="ECO:0007669"/>
    <property type="project" value="TreeGrafter"/>
</dbReference>
<proteinExistence type="predicted"/>
<feature type="coiled-coil region" evidence="5">
    <location>
        <begin position="601"/>
        <end position="663"/>
    </location>
</feature>
<protein>
    <submittedName>
        <fullName evidence="7">Part of AAA domain-containing protein</fullName>
    </submittedName>
</protein>
<reference evidence="7 8" key="1">
    <citation type="submission" date="2017-08" db="EMBL/GenBank/DDBJ databases">
        <authorList>
            <person name="de Groot N.N."/>
        </authorList>
    </citation>
    <scope>NUCLEOTIDE SEQUENCE [LARGE SCALE GENOMIC DNA]</scope>
    <source>
        <strain evidence="7 8">USBA 78</strain>
    </source>
</reference>
<dbReference type="Gene3D" id="3.40.50.300">
    <property type="entry name" value="P-loop containing nucleotide triphosphate hydrolases"/>
    <property type="match status" value="2"/>
</dbReference>
<evidence type="ECO:0000256" key="3">
    <source>
        <dbReference type="ARBA" id="ARBA00022806"/>
    </source>
</evidence>
<accession>A0A285TT61</accession>
<name>A0A285TT61_9PROT</name>